<reference evidence="1" key="1">
    <citation type="submission" date="2021-02" db="EMBL/GenBank/DDBJ databases">
        <authorList>
            <person name="Nowell W R."/>
        </authorList>
    </citation>
    <scope>NUCLEOTIDE SEQUENCE</scope>
</reference>
<sequence length="97" mass="10623">MNEELGKLSNIKVKQSSTPLIIMINAEIFNMLNIPSINANTKWILNGITVAEGNGQGNGRKVHERGIVVDQLGSVYVADLLNHRIVRWCAGSREPGV</sequence>
<accession>A0A815Y3B4</accession>
<organism evidence="1 2">
    <name type="scientific">Adineta ricciae</name>
    <name type="common">Rotifer</name>
    <dbReference type="NCBI Taxonomy" id="249248"/>
    <lineage>
        <taxon>Eukaryota</taxon>
        <taxon>Metazoa</taxon>
        <taxon>Spiralia</taxon>
        <taxon>Gnathifera</taxon>
        <taxon>Rotifera</taxon>
        <taxon>Eurotatoria</taxon>
        <taxon>Bdelloidea</taxon>
        <taxon>Adinetida</taxon>
        <taxon>Adinetidae</taxon>
        <taxon>Adineta</taxon>
    </lineage>
</organism>
<protein>
    <submittedName>
        <fullName evidence="1">Uncharacterized protein</fullName>
    </submittedName>
</protein>
<evidence type="ECO:0000313" key="2">
    <source>
        <dbReference type="Proteomes" id="UP000663828"/>
    </source>
</evidence>
<gene>
    <name evidence="1" type="ORF">XAT740_LOCUS43976</name>
</gene>
<keyword evidence="2" id="KW-1185">Reference proteome</keyword>
<proteinExistence type="predicted"/>
<dbReference type="AlphaFoldDB" id="A0A815Y3B4"/>
<name>A0A815Y3B4_ADIRI</name>
<evidence type="ECO:0000313" key="1">
    <source>
        <dbReference type="EMBL" id="CAF1565256.1"/>
    </source>
</evidence>
<comment type="caution">
    <text evidence="1">The sequence shown here is derived from an EMBL/GenBank/DDBJ whole genome shotgun (WGS) entry which is preliminary data.</text>
</comment>
<dbReference type="Proteomes" id="UP000663828">
    <property type="component" value="Unassembled WGS sequence"/>
</dbReference>
<dbReference type="Gene3D" id="2.40.10.500">
    <property type="match status" value="1"/>
</dbReference>
<dbReference type="EMBL" id="CAJNOR010005507">
    <property type="protein sequence ID" value="CAF1565256.1"/>
    <property type="molecule type" value="Genomic_DNA"/>
</dbReference>